<dbReference type="EMBL" id="NHOA01000063">
    <property type="protein sequence ID" value="PHQ38968.1"/>
    <property type="molecule type" value="Genomic_DNA"/>
</dbReference>
<feature type="compositionally biased region" description="Basic and acidic residues" evidence="1">
    <location>
        <begin position="39"/>
        <end position="53"/>
    </location>
</feature>
<dbReference type="Proteomes" id="UP000222824">
    <property type="component" value="Unassembled WGS sequence"/>
</dbReference>
<dbReference type="OrthoDB" id="302880at2157"/>
<feature type="compositionally biased region" description="Polar residues" evidence="1">
    <location>
        <begin position="8"/>
        <end position="17"/>
    </location>
</feature>
<protein>
    <submittedName>
        <fullName evidence="2">Uncharacterized protein</fullName>
    </submittedName>
</protein>
<gene>
    <name evidence="2" type="ORF">DJ69_08725</name>
</gene>
<sequence length="230" mass="25418">MSAINPEGQKSSLTSDGSTDETIDTLVEVVKEQSEAIAELQRESERKDERIAELEEQLSEQQSESARERAEIKQRVTALESEESDEEPDSGDETPTPEAGETTIQEPETPLEDIVQLPEHLAEENLSANQQRARFVARDAHEYTRSVPAGRAIKSSELRRVLSAGEDGTVYSQTVSRVIDYLDKLGDEDVKVSETQAGERVVVFTDEMVKRIVAYHNRNNGVVTEGGATG</sequence>
<feature type="compositionally biased region" description="Basic and acidic residues" evidence="1">
    <location>
        <begin position="65"/>
        <end position="74"/>
    </location>
</feature>
<dbReference type="RefSeq" id="WP_099255268.1">
    <property type="nucleotide sequence ID" value="NZ_NHOA01000063.1"/>
</dbReference>
<evidence type="ECO:0000313" key="2">
    <source>
        <dbReference type="EMBL" id="PHQ38968.1"/>
    </source>
</evidence>
<name>A0A2G1WIY9_9EURY</name>
<evidence type="ECO:0000256" key="1">
    <source>
        <dbReference type="SAM" id="MobiDB-lite"/>
    </source>
</evidence>
<feature type="region of interest" description="Disordered" evidence="1">
    <location>
        <begin position="39"/>
        <end position="109"/>
    </location>
</feature>
<comment type="caution">
    <text evidence="2">The sequence shown here is derived from an EMBL/GenBank/DDBJ whole genome shotgun (WGS) entry which is preliminary data.</text>
</comment>
<proteinExistence type="predicted"/>
<organism evidence="2 3">
    <name type="scientific">Halorubrum persicum</name>
    <dbReference type="NCBI Taxonomy" id="1383844"/>
    <lineage>
        <taxon>Archaea</taxon>
        <taxon>Methanobacteriati</taxon>
        <taxon>Methanobacteriota</taxon>
        <taxon>Stenosarchaea group</taxon>
        <taxon>Halobacteria</taxon>
        <taxon>Halobacteriales</taxon>
        <taxon>Haloferacaceae</taxon>
        <taxon>Halorubrum</taxon>
    </lineage>
</organism>
<keyword evidence="3" id="KW-1185">Reference proteome</keyword>
<reference evidence="2 3" key="1">
    <citation type="journal article" date="2014" name="Front. Microbiol.">
        <title>Population and genomic analysis of the genus Halorubrum.</title>
        <authorList>
            <person name="Fullmer M.S."/>
            <person name="Soucy S.M."/>
            <person name="Swithers K.S."/>
            <person name="Makkay A.M."/>
            <person name="Wheeler R."/>
            <person name="Ventosa A."/>
            <person name="Gogarten J.P."/>
            <person name="Papke R.T."/>
        </authorList>
    </citation>
    <scope>NUCLEOTIDE SEQUENCE [LARGE SCALE GENOMIC DNA]</scope>
    <source>
        <strain evidence="2 3">C49</strain>
    </source>
</reference>
<accession>A0A2G1WIY9</accession>
<dbReference type="AlphaFoldDB" id="A0A2G1WIY9"/>
<feature type="compositionally biased region" description="Acidic residues" evidence="1">
    <location>
        <begin position="80"/>
        <end position="92"/>
    </location>
</feature>
<feature type="region of interest" description="Disordered" evidence="1">
    <location>
        <begin position="1"/>
        <end position="25"/>
    </location>
</feature>
<evidence type="ECO:0000313" key="3">
    <source>
        <dbReference type="Proteomes" id="UP000222824"/>
    </source>
</evidence>